<reference evidence="3 4" key="1">
    <citation type="journal article" date="2016" name="Nat. Biotechnol.">
        <title>Measurement of bacterial replication rates in microbial communities.</title>
        <authorList>
            <person name="Brown C.T."/>
            <person name="Olm M.R."/>
            <person name="Thomas B.C."/>
            <person name="Banfield J.F."/>
        </authorList>
    </citation>
    <scope>NUCLEOTIDE SEQUENCE [LARGE SCALE GENOMIC DNA]</scope>
    <source>
        <strain evidence="3">46_33</strain>
    </source>
</reference>
<dbReference type="Proteomes" id="UP000186777">
    <property type="component" value="Unassembled WGS sequence"/>
</dbReference>
<dbReference type="GO" id="GO:0002161">
    <property type="term" value="F:aminoacyl-tRNA deacylase activity"/>
    <property type="evidence" value="ECO:0007669"/>
    <property type="project" value="InterPro"/>
</dbReference>
<sequence length="163" mass="18137">MSFDKNSIYALLNNKHIHFKYTEHRPVYSMEELDALKMPADAVICKNLFLRNSNGKQHFLLTVPAATPIDLKQLATSLGSSRLSFASAERLEKYLRLQSGLVSPFGLLNDTSKSVIFVSSKNLPSSAIIGIHPNDNTATVWLTFGDLLSLLSELKVEVKLVEM</sequence>
<dbReference type="RefSeq" id="WP_303679881.1">
    <property type="nucleotide sequence ID" value="NZ_DBFCBD010000017.1"/>
</dbReference>
<dbReference type="SUPFAM" id="SSF55826">
    <property type="entry name" value="YbaK/ProRS associated domain"/>
    <property type="match status" value="1"/>
</dbReference>
<dbReference type="InterPro" id="IPR007214">
    <property type="entry name" value="YbaK/aa-tRNA-synth-assoc-dom"/>
</dbReference>
<feature type="domain" description="YbaK/aminoacyl-tRNA synthetase-associated" evidence="2">
    <location>
        <begin position="24"/>
        <end position="148"/>
    </location>
</feature>
<evidence type="ECO:0000313" key="3">
    <source>
        <dbReference type="EMBL" id="OLA37374.1"/>
    </source>
</evidence>
<dbReference type="Pfam" id="PF04073">
    <property type="entry name" value="tRNA_edit"/>
    <property type="match status" value="1"/>
</dbReference>
<accession>A0A1Q6R4R6</accession>
<dbReference type="EMBL" id="MNTG01000030">
    <property type="protein sequence ID" value="OLA37374.1"/>
    <property type="molecule type" value="Genomic_DNA"/>
</dbReference>
<evidence type="ECO:0000313" key="4">
    <source>
        <dbReference type="Proteomes" id="UP000186777"/>
    </source>
</evidence>
<evidence type="ECO:0000259" key="2">
    <source>
        <dbReference type="Pfam" id="PF04073"/>
    </source>
</evidence>
<dbReference type="Gene3D" id="3.90.960.10">
    <property type="entry name" value="YbaK/aminoacyl-tRNA synthetase-associated domain"/>
    <property type="match status" value="1"/>
</dbReference>
<gene>
    <name evidence="3" type="ORF">BHW43_05975</name>
</gene>
<evidence type="ECO:0000256" key="1">
    <source>
        <dbReference type="ARBA" id="ARBA00010201"/>
    </source>
</evidence>
<dbReference type="PANTHER" id="PTHR31423:SF3">
    <property type="entry name" value="PROLYL-TRNA SYNTHETASE ASSOCIATED DOMAIN-CONTAINING PROTEIN 1-RELATED"/>
    <property type="match status" value="1"/>
</dbReference>
<protein>
    <submittedName>
        <fullName evidence="3">Prolyl-tRNA editing protein proX</fullName>
    </submittedName>
</protein>
<dbReference type="AlphaFoldDB" id="A0A1Q6R4R6"/>
<name>A0A1Q6R4R6_9FIRM</name>
<dbReference type="InterPro" id="IPR036754">
    <property type="entry name" value="YbaK/aa-tRNA-synt-asso_dom_sf"/>
</dbReference>
<dbReference type="InterPro" id="IPR040285">
    <property type="entry name" value="ProX/PRXD1"/>
</dbReference>
<comment type="similarity">
    <text evidence="1">Belongs to the PRORSD1 family.</text>
</comment>
<dbReference type="PANTHER" id="PTHR31423">
    <property type="entry name" value="YBAK DOMAIN-CONTAINING PROTEIN"/>
    <property type="match status" value="1"/>
</dbReference>
<organism evidence="3 4">
    <name type="scientific">Phascolarctobacterium succinatutens</name>
    <dbReference type="NCBI Taxonomy" id="626940"/>
    <lineage>
        <taxon>Bacteria</taxon>
        <taxon>Bacillati</taxon>
        <taxon>Bacillota</taxon>
        <taxon>Negativicutes</taxon>
        <taxon>Acidaminococcales</taxon>
        <taxon>Acidaminococcaceae</taxon>
        <taxon>Phascolarctobacterium</taxon>
    </lineage>
</organism>
<comment type="caution">
    <text evidence="3">The sequence shown here is derived from an EMBL/GenBank/DDBJ whole genome shotgun (WGS) entry which is preliminary data.</text>
</comment>
<proteinExistence type="inferred from homology"/>